<comment type="caution">
    <text evidence="1">The sequence shown here is derived from an EMBL/GenBank/DDBJ whole genome shotgun (WGS) entry which is preliminary data.</text>
</comment>
<keyword evidence="2" id="KW-1185">Reference proteome</keyword>
<dbReference type="EMBL" id="CALNXI010001685">
    <property type="protein sequence ID" value="CAH3174923.1"/>
    <property type="molecule type" value="Genomic_DNA"/>
</dbReference>
<proteinExistence type="predicted"/>
<organism evidence="1 2">
    <name type="scientific">Porites evermanni</name>
    <dbReference type="NCBI Taxonomy" id="104178"/>
    <lineage>
        <taxon>Eukaryota</taxon>
        <taxon>Metazoa</taxon>
        <taxon>Cnidaria</taxon>
        <taxon>Anthozoa</taxon>
        <taxon>Hexacorallia</taxon>
        <taxon>Scleractinia</taxon>
        <taxon>Fungiina</taxon>
        <taxon>Poritidae</taxon>
        <taxon>Porites</taxon>
    </lineage>
</organism>
<sequence>MGQSLSQEVEKKPDVLGDVERRMRNKLECTKAKLYIDALNDECIAIVCAVAKFDGMLYIEDAKNQDPKGDIESIMGSYLHMEGNKPDDELIQLVGNVVKALLTHKQGTVEGRHTHVVYANKGFIRFDYFIYLQILDDGKNAALSYYGQVGLMDVTKAKPQVLIYELRRATDDKKLEKAGKELEKLESDSMKKVGKFLIKLATGEDQIGGT</sequence>
<dbReference type="Proteomes" id="UP001159427">
    <property type="component" value="Unassembled WGS sequence"/>
</dbReference>
<accession>A0ABN8R6E1</accession>
<reference evidence="1 2" key="1">
    <citation type="submission" date="2022-05" db="EMBL/GenBank/DDBJ databases">
        <authorList>
            <consortium name="Genoscope - CEA"/>
            <person name="William W."/>
        </authorList>
    </citation>
    <scope>NUCLEOTIDE SEQUENCE [LARGE SCALE GENOMIC DNA]</scope>
</reference>
<gene>
    <name evidence="1" type="ORF">PEVE_00009807</name>
</gene>
<name>A0ABN8R6E1_9CNID</name>
<evidence type="ECO:0000313" key="2">
    <source>
        <dbReference type="Proteomes" id="UP001159427"/>
    </source>
</evidence>
<protein>
    <submittedName>
        <fullName evidence="1">Uncharacterized protein</fullName>
    </submittedName>
</protein>
<evidence type="ECO:0000313" key="1">
    <source>
        <dbReference type="EMBL" id="CAH3174923.1"/>
    </source>
</evidence>